<feature type="transmembrane region" description="Helical" evidence="1">
    <location>
        <begin position="187"/>
        <end position="204"/>
    </location>
</feature>
<gene>
    <name evidence="2" type="primary">yagU</name>
    <name evidence="2" type="ORF">NCTC8272_03678</name>
</gene>
<proteinExistence type="predicted"/>
<evidence type="ECO:0000313" key="3">
    <source>
        <dbReference type="Proteomes" id="UP000277214"/>
    </source>
</evidence>
<name>A0A447PPJ9_SALET</name>
<dbReference type="Pfam" id="PF07274">
    <property type="entry name" value="DUF1440"/>
    <property type="match status" value="1"/>
</dbReference>
<evidence type="ECO:0000256" key="1">
    <source>
        <dbReference type="SAM" id="Phobius"/>
    </source>
</evidence>
<dbReference type="Proteomes" id="UP000277214">
    <property type="component" value="Chromosome 1"/>
</dbReference>
<sequence>MARMRITGRSKTTLRDPIPQGCNWSDSGASFITLYRIILLWSINGLFVKTDPQRRRYGVAALIGFAAGIISAFVKWGAEVPLPPRTFSGGRDEFNPPYIFLRDYLGIDPTQTVYTFSEHVINPVMVTHIIFSLVFAIGYCVVAEIFPKVKLWQGILAGLIVTVVVHGIFCPALNLTPPLTQLPFDEYASEILGHVFWFWVIELMRRDLRNRITHEPDAELPLTTR</sequence>
<dbReference type="AlphaFoldDB" id="A0A447PPJ9"/>
<keyword evidence="1" id="KW-0812">Transmembrane</keyword>
<feature type="transmembrane region" description="Helical" evidence="1">
    <location>
        <begin position="59"/>
        <end position="78"/>
    </location>
</feature>
<dbReference type="InterPro" id="IPR009898">
    <property type="entry name" value="DUF1440"/>
</dbReference>
<reference evidence="2 3" key="1">
    <citation type="submission" date="2018-12" db="EMBL/GenBank/DDBJ databases">
        <authorList>
            <consortium name="Pathogen Informatics"/>
        </authorList>
    </citation>
    <scope>NUCLEOTIDE SEQUENCE [LARGE SCALE GENOMIC DNA]</scope>
    <source>
        <strain evidence="2 3">NCTC8272</strain>
    </source>
</reference>
<dbReference type="EMBL" id="LR134149">
    <property type="protein sequence ID" value="VEA41031.1"/>
    <property type="molecule type" value="Genomic_DNA"/>
</dbReference>
<feature type="transmembrane region" description="Helical" evidence="1">
    <location>
        <begin position="120"/>
        <end position="142"/>
    </location>
</feature>
<protein>
    <submittedName>
        <fullName evidence="2">Inner membrane protein yagU</fullName>
    </submittedName>
</protein>
<organism evidence="2 3">
    <name type="scientific">Salmonella enterica I</name>
    <dbReference type="NCBI Taxonomy" id="59201"/>
    <lineage>
        <taxon>Bacteria</taxon>
        <taxon>Pseudomonadati</taxon>
        <taxon>Pseudomonadota</taxon>
        <taxon>Gammaproteobacteria</taxon>
        <taxon>Enterobacterales</taxon>
        <taxon>Enterobacteriaceae</taxon>
        <taxon>Salmonella</taxon>
    </lineage>
</organism>
<keyword evidence="1" id="KW-1133">Transmembrane helix</keyword>
<keyword evidence="1" id="KW-0472">Membrane</keyword>
<accession>A0A447PPJ9</accession>
<feature type="transmembrane region" description="Helical" evidence="1">
    <location>
        <begin position="154"/>
        <end position="175"/>
    </location>
</feature>
<evidence type="ECO:0000313" key="2">
    <source>
        <dbReference type="EMBL" id="VEA41031.1"/>
    </source>
</evidence>